<sequence length="64" mass="7121">MSEKLENPVLNPTLAAYQVVMELVKYGAFSHTYTGPARKAEGIIEVFDALKGRFEKLESETSSQ</sequence>
<accession>A0A077PVJ0</accession>
<dbReference type="AlphaFoldDB" id="A0A077PVJ0"/>
<gene>
    <name evidence="1" type="ORF">XBKB1_3690004</name>
</gene>
<name>A0A077PVJ0_XENBV</name>
<proteinExistence type="predicted"/>
<comment type="caution">
    <text evidence="1">The sequence shown here is derived from an EMBL/GenBank/DDBJ whole genome shotgun (WGS) entry which is preliminary data.</text>
</comment>
<dbReference type="Proteomes" id="UP000028493">
    <property type="component" value="Unassembled WGS sequence"/>
</dbReference>
<evidence type="ECO:0000313" key="1">
    <source>
        <dbReference type="EMBL" id="CDH25093.1"/>
    </source>
</evidence>
<dbReference type="RefSeq" id="WP_038197410.1">
    <property type="nucleotide sequence ID" value="NZ_CAWLXS010000355.1"/>
</dbReference>
<dbReference type="EMBL" id="CBSZ010000300">
    <property type="protein sequence ID" value="CDH25093.1"/>
    <property type="molecule type" value="Genomic_DNA"/>
</dbReference>
<organism evidence="1">
    <name type="scientific">Xenorhabdus bovienii str. kraussei Becker Underwood</name>
    <dbReference type="NCBI Taxonomy" id="1398204"/>
    <lineage>
        <taxon>Bacteria</taxon>
        <taxon>Pseudomonadati</taxon>
        <taxon>Pseudomonadota</taxon>
        <taxon>Gammaproteobacteria</taxon>
        <taxon>Enterobacterales</taxon>
        <taxon>Morganellaceae</taxon>
        <taxon>Xenorhabdus</taxon>
    </lineage>
</organism>
<protein>
    <submittedName>
        <fullName evidence="1">Uncharacterized protein</fullName>
    </submittedName>
</protein>
<dbReference type="HOGENOM" id="CLU_2866820_0_0_6"/>
<reference evidence="1" key="1">
    <citation type="submission" date="2013-07" db="EMBL/GenBank/DDBJ databases">
        <title>Sub-species coevolution in mutualistic symbiosis.</title>
        <authorList>
            <person name="Murfin K."/>
            <person name="Klassen J."/>
            <person name="Lee M."/>
            <person name="Forst S."/>
            <person name="Stock P."/>
            <person name="Goodrich-Blair H."/>
        </authorList>
    </citation>
    <scope>NUCLEOTIDE SEQUENCE [LARGE SCALE GENOMIC DNA]</scope>
    <source>
        <strain evidence="1">Kraussei Becker Underwood</strain>
    </source>
</reference>